<organism evidence="9 10">
    <name type="scientific">Litorimonas cladophorae</name>
    <dbReference type="NCBI Taxonomy" id="1220491"/>
    <lineage>
        <taxon>Bacteria</taxon>
        <taxon>Pseudomonadati</taxon>
        <taxon>Pseudomonadota</taxon>
        <taxon>Alphaproteobacteria</taxon>
        <taxon>Maricaulales</taxon>
        <taxon>Robiginitomaculaceae</taxon>
    </lineage>
</organism>
<evidence type="ECO:0000256" key="3">
    <source>
        <dbReference type="ARBA" id="ARBA00022723"/>
    </source>
</evidence>
<dbReference type="GO" id="GO:0005506">
    <property type="term" value="F:iron ion binding"/>
    <property type="evidence" value="ECO:0007669"/>
    <property type="project" value="InterPro"/>
</dbReference>
<dbReference type="RefSeq" id="WP_189586086.1">
    <property type="nucleotide sequence ID" value="NZ_BMYV01000002.1"/>
</dbReference>
<comment type="caution">
    <text evidence="9">The sequence shown here is derived from an EMBL/GenBank/DDBJ whole genome shotgun (WGS) entry which is preliminary data.</text>
</comment>
<evidence type="ECO:0000313" key="9">
    <source>
        <dbReference type="EMBL" id="GGX72357.1"/>
    </source>
</evidence>
<dbReference type="InterPro" id="IPR017972">
    <property type="entry name" value="Cyt_P450_CS"/>
</dbReference>
<evidence type="ECO:0000313" key="10">
    <source>
        <dbReference type="Proteomes" id="UP000600865"/>
    </source>
</evidence>
<proteinExistence type="inferred from homology"/>
<protein>
    <submittedName>
        <fullName evidence="9">Cytochrome P450</fullName>
    </submittedName>
</protein>
<dbReference type="GO" id="GO:0020037">
    <property type="term" value="F:heme binding"/>
    <property type="evidence" value="ECO:0007669"/>
    <property type="project" value="InterPro"/>
</dbReference>
<evidence type="ECO:0000256" key="8">
    <source>
        <dbReference type="RuleBase" id="RU000461"/>
    </source>
</evidence>
<dbReference type="AlphaFoldDB" id="A0A918KRZ4"/>
<dbReference type="CDD" id="cd11033">
    <property type="entry name" value="CYP142-like"/>
    <property type="match status" value="1"/>
</dbReference>
<dbReference type="InterPro" id="IPR001128">
    <property type="entry name" value="Cyt_P450"/>
</dbReference>
<evidence type="ECO:0000256" key="6">
    <source>
        <dbReference type="ARBA" id="ARBA00023033"/>
    </source>
</evidence>
<dbReference type="InterPro" id="IPR036396">
    <property type="entry name" value="Cyt_P450_sf"/>
</dbReference>
<evidence type="ECO:0000256" key="7">
    <source>
        <dbReference type="ARBA" id="ARBA00043906"/>
    </source>
</evidence>
<comment type="function">
    <text evidence="7">Cytochromes P450 are a group of heme-thiolate monooxygenases. They oxidize a variety of structurally unrelated compounds, including steroids, fatty acids, and xenobiotics.</text>
</comment>
<dbReference type="Pfam" id="PF00067">
    <property type="entry name" value="p450"/>
    <property type="match status" value="1"/>
</dbReference>
<reference evidence="9 10" key="1">
    <citation type="journal article" date="2014" name="Int. J. Syst. Evol. Microbiol.">
        <title>Complete genome sequence of Corynebacterium casei LMG S-19264T (=DSM 44701T), isolated from a smear-ripened cheese.</title>
        <authorList>
            <consortium name="US DOE Joint Genome Institute (JGI-PGF)"/>
            <person name="Walter F."/>
            <person name="Albersmeier A."/>
            <person name="Kalinowski J."/>
            <person name="Ruckert C."/>
        </authorList>
    </citation>
    <scope>NUCLEOTIDE SEQUENCE [LARGE SCALE GENOMIC DNA]</scope>
    <source>
        <strain evidence="9 10">KCTC 23968</strain>
    </source>
</reference>
<accession>A0A918KRZ4</accession>
<keyword evidence="4 8" id="KW-0560">Oxidoreductase</keyword>
<comment type="similarity">
    <text evidence="1 8">Belongs to the cytochrome P450 family.</text>
</comment>
<dbReference type="PRINTS" id="PR00385">
    <property type="entry name" value="P450"/>
</dbReference>
<keyword evidence="5 8" id="KW-0408">Iron</keyword>
<keyword evidence="2 8" id="KW-0349">Heme</keyword>
<dbReference type="FunFam" id="1.10.630.10:FF:000018">
    <property type="entry name" value="Cytochrome P450 monooxygenase"/>
    <property type="match status" value="1"/>
</dbReference>
<evidence type="ECO:0000256" key="4">
    <source>
        <dbReference type="ARBA" id="ARBA00023002"/>
    </source>
</evidence>
<dbReference type="GO" id="GO:0016705">
    <property type="term" value="F:oxidoreductase activity, acting on paired donors, with incorporation or reduction of molecular oxygen"/>
    <property type="evidence" value="ECO:0007669"/>
    <property type="project" value="InterPro"/>
</dbReference>
<dbReference type="PRINTS" id="PR00359">
    <property type="entry name" value="BP450"/>
</dbReference>
<evidence type="ECO:0000256" key="5">
    <source>
        <dbReference type="ARBA" id="ARBA00023004"/>
    </source>
</evidence>
<dbReference type="EMBL" id="BMYV01000002">
    <property type="protein sequence ID" value="GGX72357.1"/>
    <property type="molecule type" value="Genomic_DNA"/>
</dbReference>
<evidence type="ECO:0000256" key="1">
    <source>
        <dbReference type="ARBA" id="ARBA00010617"/>
    </source>
</evidence>
<dbReference type="Proteomes" id="UP000600865">
    <property type="component" value="Unassembled WGS sequence"/>
</dbReference>
<dbReference type="GO" id="GO:0004497">
    <property type="term" value="F:monooxygenase activity"/>
    <property type="evidence" value="ECO:0007669"/>
    <property type="project" value="UniProtKB-KW"/>
</dbReference>
<evidence type="ECO:0000256" key="2">
    <source>
        <dbReference type="ARBA" id="ARBA00022617"/>
    </source>
</evidence>
<keyword evidence="6 8" id="KW-0503">Monooxygenase</keyword>
<keyword evidence="3 8" id="KW-0479">Metal-binding</keyword>
<dbReference type="PANTHER" id="PTHR46696">
    <property type="entry name" value="P450, PUTATIVE (EUROFUNG)-RELATED"/>
    <property type="match status" value="1"/>
</dbReference>
<name>A0A918KRZ4_9PROT</name>
<dbReference type="PROSITE" id="PS00086">
    <property type="entry name" value="CYTOCHROME_P450"/>
    <property type="match status" value="1"/>
</dbReference>
<dbReference type="SUPFAM" id="SSF48264">
    <property type="entry name" value="Cytochrome P450"/>
    <property type="match status" value="1"/>
</dbReference>
<dbReference type="PANTHER" id="PTHR46696:SF1">
    <property type="entry name" value="CYTOCHROME P450 YJIB-RELATED"/>
    <property type="match status" value="1"/>
</dbReference>
<gene>
    <name evidence="9" type="ORF">GCM10011309_23360</name>
</gene>
<keyword evidence="10" id="KW-1185">Reference proteome</keyword>
<sequence length="439" mass="49003">MTLELVSKTYTPDAGEGPPPVAPIYDFKPPLDLSKSGNFTSGQPFDAFKTMRETAPIAWHSMKGSAGYWALTSYDLVRQANLDTKTYSSQKGGILAAYMDEARRHPLLHRAALDTMICLDAPHHMQLRREHMAYFTPGYVKRLREKVEAYVTTLMDDLAAAGPVCDLVSTVSEKLPLFTLCEILGIPAEDRPKIAAWMQMLELAQYTLEQQELGDVDPAMIMHFLSEVQALFDYGQAILQDRRANPREDLLSAIANVEIDGAKLPDEYLDGSWLLIVFAGNDTTRNSISGTMRLLTEFPEAKAELIADPDLIPNMTHEAIRMVSPVIYMRRTATTNAELGGQTITEGDKVIMYYGAANRDPRVFENPNLFDIHRKNAKDHLAFGIGPHVCLGQRVANMQLDVVYRQILARFPNISWTGEQDILPNGFTHSVGRLMVNLG</sequence>
<dbReference type="InterPro" id="IPR002397">
    <property type="entry name" value="Cyt_P450_B"/>
</dbReference>
<dbReference type="Gene3D" id="1.10.630.10">
    <property type="entry name" value="Cytochrome P450"/>
    <property type="match status" value="1"/>
</dbReference>